<name>A0A8T1RFC5_CARIL</name>
<evidence type="ECO:0000256" key="3">
    <source>
        <dbReference type="ARBA" id="ARBA00022576"/>
    </source>
</evidence>
<dbReference type="PROSITE" id="PS00105">
    <property type="entry name" value="AA_TRANSFER_CLASS_1"/>
    <property type="match status" value="1"/>
</dbReference>
<dbReference type="AlphaFoldDB" id="A0A8T1RFC5"/>
<feature type="domain" description="Aminotransferase class I/classII large" evidence="6">
    <location>
        <begin position="33"/>
        <end position="380"/>
    </location>
</feature>
<dbReference type="Proteomes" id="UP000811609">
    <property type="component" value="Chromosome 2"/>
</dbReference>
<comment type="similarity">
    <text evidence="2">Belongs to the class-I pyridoxal-phosphate-dependent aminotransferase family.</text>
</comment>
<sequence length="394" mass="43611">MGSYGKLARRALETDMPVMVQIQELIRGAKNAVSLAQGVVFWQPPKRALDKVKELVWEPSISRYGADEGIPELREALIKKLHDENKLYRSSVMVTAGANQAFVNLVLTLCDAGDSVVMFAPYYFNAYMSFQMTGITNILVGPGSPQTLYPDVDWLQRTLLETKPAPKLVTVVNPGNPSGTYIPEPLLKRISDLCRDAGSWLVVDNTYEYFMYDGLKHSCVEGDHIVNIFSFSKAYGMMGWRVGYIAYPSEVEGFAAQLLKVQDNIPICASIISQHLALYSLESGPEWVTDQVKDLLKNREIVLEALSPLGKDAVKGGEGAIYLWAKLPENHVDDFKVVRWLAHRHGVVVIPGSACGCPGNLRISFGGLIESDCKAAAERLRKGLEELNRDGMVE</sequence>
<dbReference type="SUPFAM" id="SSF53383">
    <property type="entry name" value="PLP-dependent transferases"/>
    <property type="match status" value="1"/>
</dbReference>
<evidence type="ECO:0000313" key="7">
    <source>
        <dbReference type="EMBL" id="KAG6665319.1"/>
    </source>
</evidence>
<dbReference type="GO" id="GO:0006520">
    <property type="term" value="P:amino acid metabolic process"/>
    <property type="evidence" value="ECO:0007669"/>
    <property type="project" value="InterPro"/>
</dbReference>
<dbReference type="Gene3D" id="3.40.640.10">
    <property type="entry name" value="Type I PLP-dependent aspartate aminotransferase-like (Major domain)"/>
    <property type="match status" value="1"/>
</dbReference>
<evidence type="ECO:0000256" key="2">
    <source>
        <dbReference type="ARBA" id="ARBA00007441"/>
    </source>
</evidence>
<dbReference type="GO" id="GO:0008483">
    <property type="term" value="F:transaminase activity"/>
    <property type="evidence" value="ECO:0007669"/>
    <property type="project" value="UniProtKB-KW"/>
</dbReference>
<keyword evidence="5" id="KW-0663">Pyridoxal phosphate</keyword>
<keyword evidence="4" id="KW-0808">Transferase</keyword>
<dbReference type="Proteomes" id="UP000811246">
    <property type="component" value="Chromosome 2"/>
</dbReference>
<reference evidence="8" key="2">
    <citation type="submission" date="2021-01" db="EMBL/GenBank/DDBJ databases">
        <authorList>
            <person name="Lovell J.T."/>
            <person name="Bentley N."/>
            <person name="Bhattarai G."/>
            <person name="Jenkins J.W."/>
            <person name="Sreedasyam A."/>
            <person name="Alarcon Y."/>
            <person name="Bock C."/>
            <person name="Boston L."/>
            <person name="Carlson J."/>
            <person name="Cervantes K."/>
            <person name="Clermont K."/>
            <person name="Krom N."/>
            <person name="Kubenka K."/>
            <person name="Mamidi S."/>
            <person name="Mattison C."/>
            <person name="Monteros M."/>
            <person name="Pisani C."/>
            <person name="Plott C."/>
            <person name="Rajasekar S."/>
            <person name="Rhein H.S."/>
            <person name="Rohla C."/>
            <person name="Song M."/>
            <person name="Hilaire R.S."/>
            <person name="Shu S."/>
            <person name="Wells L."/>
            <person name="Wang X."/>
            <person name="Webber J."/>
            <person name="Heerema R.J."/>
            <person name="Klein P."/>
            <person name="Conner P."/>
            <person name="Grauke L."/>
            <person name="Grimwood J."/>
            <person name="Schmutz J."/>
            <person name="Randall J.J."/>
        </authorList>
    </citation>
    <scope>NUCLEOTIDE SEQUENCE</scope>
    <source>
        <tissue evidence="8">Leaf</tissue>
    </source>
</reference>
<dbReference type="EMBL" id="CM031826">
    <property type="protein sequence ID" value="KAG6727977.1"/>
    <property type="molecule type" value="Genomic_DNA"/>
</dbReference>
<gene>
    <name evidence="7" type="ORF">CIPAW_02G153000</name>
    <name evidence="8" type="ORF">I3842_02G150200</name>
</gene>
<dbReference type="Pfam" id="PF00155">
    <property type="entry name" value="Aminotran_1_2"/>
    <property type="match status" value="1"/>
</dbReference>
<organism evidence="7 9">
    <name type="scientific">Carya illinoinensis</name>
    <name type="common">Pecan</name>
    <dbReference type="NCBI Taxonomy" id="32201"/>
    <lineage>
        <taxon>Eukaryota</taxon>
        <taxon>Viridiplantae</taxon>
        <taxon>Streptophyta</taxon>
        <taxon>Embryophyta</taxon>
        <taxon>Tracheophyta</taxon>
        <taxon>Spermatophyta</taxon>
        <taxon>Magnoliopsida</taxon>
        <taxon>eudicotyledons</taxon>
        <taxon>Gunneridae</taxon>
        <taxon>Pentapetalae</taxon>
        <taxon>rosids</taxon>
        <taxon>fabids</taxon>
        <taxon>Fagales</taxon>
        <taxon>Juglandaceae</taxon>
        <taxon>Carya</taxon>
    </lineage>
</organism>
<dbReference type="OrthoDB" id="7042322at2759"/>
<comment type="caution">
    <text evidence="7">The sequence shown here is derived from an EMBL/GenBank/DDBJ whole genome shotgun (WGS) entry which is preliminary data.</text>
</comment>
<evidence type="ECO:0000313" key="8">
    <source>
        <dbReference type="EMBL" id="KAG6727976.1"/>
    </source>
</evidence>
<dbReference type="InterPro" id="IPR004838">
    <property type="entry name" value="NHTrfase_class1_PyrdxlP-BS"/>
</dbReference>
<proteinExistence type="inferred from homology"/>
<dbReference type="InterPro" id="IPR015424">
    <property type="entry name" value="PyrdxlP-dep_Trfase"/>
</dbReference>
<keyword evidence="3" id="KW-0032">Aminotransferase</keyword>
<dbReference type="PANTHER" id="PTHR46383">
    <property type="entry name" value="ASPARTATE AMINOTRANSFERASE"/>
    <property type="match status" value="1"/>
</dbReference>
<dbReference type="GO" id="GO:0030170">
    <property type="term" value="F:pyridoxal phosphate binding"/>
    <property type="evidence" value="ECO:0007669"/>
    <property type="project" value="InterPro"/>
</dbReference>
<dbReference type="EMBL" id="CM031810">
    <property type="protein sequence ID" value="KAG6665319.1"/>
    <property type="molecule type" value="Genomic_DNA"/>
</dbReference>
<dbReference type="CDD" id="cd00609">
    <property type="entry name" value="AAT_like"/>
    <property type="match status" value="1"/>
</dbReference>
<evidence type="ECO:0000313" key="9">
    <source>
        <dbReference type="Proteomes" id="UP000811609"/>
    </source>
</evidence>
<evidence type="ECO:0000256" key="1">
    <source>
        <dbReference type="ARBA" id="ARBA00001933"/>
    </source>
</evidence>
<evidence type="ECO:0000256" key="5">
    <source>
        <dbReference type="ARBA" id="ARBA00022898"/>
    </source>
</evidence>
<dbReference type="EMBL" id="CM031826">
    <property type="protein sequence ID" value="KAG6727976.1"/>
    <property type="molecule type" value="Genomic_DNA"/>
</dbReference>
<dbReference type="PANTHER" id="PTHR46383:SF5">
    <property type="entry name" value="AMINOTRANSFERASE CLASS I_CLASSII DOMAIN-CONTAINING PROTEIN"/>
    <property type="match status" value="1"/>
</dbReference>
<reference evidence="7" key="1">
    <citation type="submission" date="2020-12" db="EMBL/GenBank/DDBJ databases">
        <title>WGS assembly of Carya illinoinensis cv. Pawnee.</title>
        <authorList>
            <person name="Platts A."/>
            <person name="Shu S."/>
            <person name="Wright S."/>
            <person name="Barry K."/>
            <person name="Edger P."/>
            <person name="Pires J.C."/>
            <person name="Schmutz J."/>
        </authorList>
    </citation>
    <scope>NUCLEOTIDE SEQUENCE</scope>
    <source>
        <tissue evidence="7">Leaf</tissue>
    </source>
</reference>
<evidence type="ECO:0000256" key="4">
    <source>
        <dbReference type="ARBA" id="ARBA00022679"/>
    </source>
</evidence>
<protein>
    <recommendedName>
        <fullName evidence="6">Aminotransferase class I/classII large domain-containing protein</fullName>
    </recommendedName>
</protein>
<dbReference type="InterPro" id="IPR015421">
    <property type="entry name" value="PyrdxlP-dep_Trfase_major"/>
</dbReference>
<dbReference type="InterPro" id="IPR050596">
    <property type="entry name" value="AspAT/PAT-like"/>
</dbReference>
<evidence type="ECO:0000259" key="6">
    <source>
        <dbReference type="Pfam" id="PF00155"/>
    </source>
</evidence>
<keyword evidence="9" id="KW-1185">Reference proteome</keyword>
<comment type="cofactor">
    <cofactor evidence="1">
        <name>pyridoxal 5'-phosphate</name>
        <dbReference type="ChEBI" id="CHEBI:597326"/>
    </cofactor>
</comment>
<accession>A0A8T1RFC5</accession>
<dbReference type="InterPro" id="IPR004839">
    <property type="entry name" value="Aminotransferase_I/II_large"/>
</dbReference>